<evidence type="ECO:0000256" key="1">
    <source>
        <dbReference type="ARBA" id="ARBA00002578"/>
    </source>
</evidence>
<feature type="transmembrane region" description="Helical" evidence="10">
    <location>
        <begin position="57"/>
        <end position="75"/>
    </location>
</feature>
<sequence>MLLQELALRGAVSGQADVTSYFGTATQLWAVGLILLRLASMIMLMPGLGDQAVPARLRIGLALMLALVITPIVGNTLPPLPNSLGDMLGIALHEIIIGLMIGTLMRVLIFALVIAGEIMSLQTTLSFAQTANPAQAQPSTSLGTFLAMLGMVLIYATNLHHLFIRAMVDSYQVFAPTRDVMVGDATTLMLQTVTKTFLLALQMSAPLIAFALIFNIATGFIGRMMPNFPVFFAATPVSVLAGLSIMALGLGATGMVFIEHYEELLAYFIKGVS</sequence>
<proteinExistence type="inferred from homology"/>
<reference evidence="12" key="1">
    <citation type="submission" date="2011-03" db="EMBL/GenBank/DDBJ databases">
        <title>Draft genome sequence of Brevundimonas diminuta.</title>
        <authorList>
            <person name="Brown P.J.B."/>
            <person name="Buechlein A."/>
            <person name="Hemmerich C."/>
            <person name="Brun Y.V."/>
        </authorList>
    </citation>
    <scope>NUCLEOTIDE SEQUENCE [LARGE SCALE GENOMIC DNA]</scope>
    <source>
        <strain evidence="12">C19</strain>
    </source>
</reference>
<dbReference type="PANTHER" id="PTHR30065:SF8">
    <property type="entry name" value="FLAGELLAR BIOSYNTHETIC PROTEIN FLIR"/>
    <property type="match status" value="1"/>
</dbReference>
<dbReference type="RefSeq" id="WP_006273356.1">
    <property type="nucleotide sequence ID" value="NZ_GL883078.1"/>
</dbReference>
<dbReference type="EMBL" id="GL883078">
    <property type="protein sequence ID" value="EGF91164.1"/>
    <property type="molecule type" value="Genomic_DNA"/>
</dbReference>
<gene>
    <name evidence="11" type="primary">fliR</name>
    <name evidence="11" type="ORF">ABI_25780</name>
</gene>
<keyword evidence="12" id="KW-1185">Reference proteome</keyword>
<dbReference type="STRING" id="715226.ABI_25780"/>
<protein>
    <recommendedName>
        <fullName evidence="3 9">Flagellar biosynthetic protein FliR</fullName>
    </recommendedName>
</protein>
<dbReference type="InterPro" id="IPR006303">
    <property type="entry name" value="FliR"/>
</dbReference>
<dbReference type="PRINTS" id="PR00953">
    <property type="entry name" value="TYPE3IMRPROT"/>
</dbReference>
<comment type="subcellular location">
    <subcellularLocation>
        <location evidence="10">Cell membrane</location>
        <topology evidence="10">Multi-pass membrane protein</topology>
    </subcellularLocation>
    <subcellularLocation>
        <location evidence="10">Bacterial flagellum basal body</location>
    </subcellularLocation>
</comment>
<feature type="transmembrane region" description="Helical" evidence="10">
    <location>
        <begin position="28"/>
        <end position="45"/>
    </location>
</feature>
<name>F4QPA6_9CAUL</name>
<dbReference type="OrthoDB" id="9779817at2"/>
<evidence type="ECO:0000313" key="11">
    <source>
        <dbReference type="EMBL" id="EGF91164.1"/>
    </source>
</evidence>
<feature type="transmembrane region" description="Helical" evidence="10">
    <location>
        <begin position="197"/>
        <end position="218"/>
    </location>
</feature>
<dbReference type="GO" id="GO:0009425">
    <property type="term" value="C:bacterial-type flagellum basal body"/>
    <property type="evidence" value="ECO:0007669"/>
    <property type="project" value="UniProtKB-SubCell"/>
</dbReference>
<keyword evidence="6 10" id="KW-1133">Transmembrane helix</keyword>
<dbReference type="Proteomes" id="UP000006512">
    <property type="component" value="Unassembled WGS sequence"/>
</dbReference>
<feature type="transmembrane region" description="Helical" evidence="10">
    <location>
        <begin position="230"/>
        <end position="258"/>
    </location>
</feature>
<comment type="function">
    <text evidence="1 10">Role in flagellar biosynthesis.</text>
</comment>
<keyword evidence="11" id="KW-0966">Cell projection</keyword>
<feature type="transmembrane region" description="Helical" evidence="10">
    <location>
        <begin position="95"/>
        <end position="121"/>
    </location>
</feature>
<evidence type="ECO:0000256" key="2">
    <source>
        <dbReference type="ARBA" id="ARBA00009772"/>
    </source>
</evidence>
<keyword evidence="4 10" id="KW-1003">Cell membrane</keyword>
<keyword evidence="8 10" id="KW-0975">Bacterial flagellum</keyword>
<evidence type="ECO:0000256" key="7">
    <source>
        <dbReference type="ARBA" id="ARBA00023136"/>
    </source>
</evidence>
<evidence type="ECO:0000256" key="10">
    <source>
        <dbReference type="RuleBase" id="RU362071"/>
    </source>
</evidence>
<dbReference type="Pfam" id="PF01311">
    <property type="entry name" value="Bac_export_1"/>
    <property type="match status" value="1"/>
</dbReference>
<keyword evidence="11" id="KW-0969">Cilium</keyword>
<evidence type="ECO:0000313" key="12">
    <source>
        <dbReference type="Proteomes" id="UP000006512"/>
    </source>
</evidence>
<keyword evidence="5 10" id="KW-0812">Transmembrane</keyword>
<comment type="similarity">
    <text evidence="2 10">Belongs to the FliR/MopE/SpaR family.</text>
</comment>
<dbReference type="eggNOG" id="COG1684">
    <property type="taxonomic scope" value="Bacteria"/>
</dbReference>
<evidence type="ECO:0000256" key="6">
    <source>
        <dbReference type="ARBA" id="ARBA00022989"/>
    </source>
</evidence>
<keyword evidence="7 10" id="KW-0472">Membrane</keyword>
<dbReference type="GO" id="GO:0006605">
    <property type="term" value="P:protein targeting"/>
    <property type="evidence" value="ECO:0007669"/>
    <property type="project" value="UniProtKB-UniRule"/>
</dbReference>
<dbReference type="InterPro" id="IPR002010">
    <property type="entry name" value="T3SS_IM_R"/>
</dbReference>
<dbReference type="GO" id="GO:0005886">
    <property type="term" value="C:plasma membrane"/>
    <property type="evidence" value="ECO:0007669"/>
    <property type="project" value="UniProtKB-SubCell"/>
</dbReference>
<evidence type="ECO:0000256" key="4">
    <source>
        <dbReference type="ARBA" id="ARBA00022475"/>
    </source>
</evidence>
<evidence type="ECO:0000256" key="8">
    <source>
        <dbReference type="ARBA" id="ARBA00023143"/>
    </source>
</evidence>
<dbReference type="HOGENOM" id="CLU_063626_3_0_5"/>
<evidence type="ECO:0000256" key="5">
    <source>
        <dbReference type="ARBA" id="ARBA00022692"/>
    </source>
</evidence>
<dbReference type="PANTHER" id="PTHR30065">
    <property type="entry name" value="FLAGELLAR BIOSYNTHETIC PROTEIN FLIR"/>
    <property type="match status" value="1"/>
</dbReference>
<organism evidence="11 12">
    <name type="scientific">Asticcacaulis biprosthecium C19</name>
    <dbReference type="NCBI Taxonomy" id="715226"/>
    <lineage>
        <taxon>Bacteria</taxon>
        <taxon>Pseudomonadati</taxon>
        <taxon>Pseudomonadota</taxon>
        <taxon>Alphaproteobacteria</taxon>
        <taxon>Caulobacterales</taxon>
        <taxon>Caulobacteraceae</taxon>
        <taxon>Asticcacaulis</taxon>
    </lineage>
</organism>
<evidence type="ECO:0000256" key="9">
    <source>
        <dbReference type="NCBIfam" id="TIGR01400"/>
    </source>
</evidence>
<dbReference type="NCBIfam" id="TIGR01400">
    <property type="entry name" value="fliR"/>
    <property type="match status" value="1"/>
</dbReference>
<dbReference type="GO" id="GO:0044780">
    <property type="term" value="P:bacterial-type flagellum assembly"/>
    <property type="evidence" value="ECO:0007669"/>
    <property type="project" value="UniProtKB-UniRule"/>
</dbReference>
<accession>F4QPA6</accession>
<evidence type="ECO:0000256" key="3">
    <source>
        <dbReference type="ARBA" id="ARBA00021717"/>
    </source>
</evidence>
<feature type="transmembrane region" description="Helical" evidence="10">
    <location>
        <begin position="142"/>
        <end position="164"/>
    </location>
</feature>
<keyword evidence="11" id="KW-0282">Flagellum</keyword>
<dbReference type="AlphaFoldDB" id="F4QPA6"/>